<sequence length="78" mass="9019">QTFLNFFLCETRLLLPSAIPENRRAPSSSTHICRLLVFKEHSLKAAAFSRLRRLERPNYADRHSPRQALPQINFSGPE</sequence>
<organism evidence="1 2">
    <name type="scientific">Paraburkholderia phymatum</name>
    <dbReference type="NCBI Taxonomy" id="148447"/>
    <lineage>
        <taxon>Bacteria</taxon>
        <taxon>Pseudomonadati</taxon>
        <taxon>Pseudomonadota</taxon>
        <taxon>Betaproteobacteria</taxon>
        <taxon>Burkholderiales</taxon>
        <taxon>Burkholderiaceae</taxon>
        <taxon>Paraburkholderia</taxon>
    </lineage>
</organism>
<gene>
    <name evidence="1" type="ORF">AB4Y32_26155</name>
</gene>
<accession>A0ACC6U6F7</accession>
<reference evidence="1" key="1">
    <citation type="submission" date="2024-07" db="EMBL/GenBank/DDBJ databases">
        <title>A survey of Mimosa microsymbionts across Brazilian biomes reveals a high diversity of Paraburkholderia nodulating endemic species, but also that Cupriavidus is common as a symbiont of widespread species.</title>
        <authorList>
            <person name="Rouws L."/>
            <person name="Barauna A."/>
            <person name="Beukes C."/>
            <person name="Rouws J.R.C."/>
            <person name="De Faria S.M."/>
            <person name="Gross E."/>
            <person name="Bueno Dos Reis Junior F."/>
            <person name="Simon M.F."/>
            <person name="Maluk M."/>
            <person name="Odee D.W."/>
            <person name="Kenicer G."/>
            <person name="Young J.P.W."/>
            <person name="Reis V.M."/>
            <person name="Zilli J."/>
            <person name="James E.K."/>
        </authorList>
    </citation>
    <scope>NUCLEOTIDE SEQUENCE</scope>
    <source>
        <strain evidence="1">EG181B</strain>
    </source>
</reference>
<feature type="non-terminal residue" evidence="1">
    <location>
        <position position="1"/>
    </location>
</feature>
<protein>
    <submittedName>
        <fullName evidence="1">Uncharacterized protein</fullName>
    </submittedName>
</protein>
<proteinExistence type="predicted"/>
<evidence type="ECO:0000313" key="1">
    <source>
        <dbReference type="EMBL" id="MEX3935235.1"/>
    </source>
</evidence>
<name>A0ACC6U6F7_9BURK</name>
<dbReference type="Proteomes" id="UP001558850">
    <property type="component" value="Unassembled WGS sequence"/>
</dbReference>
<keyword evidence="2" id="KW-1185">Reference proteome</keyword>
<evidence type="ECO:0000313" key="2">
    <source>
        <dbReference type="Proteomes" id="UP001558850"/>
    </source>
</evidence>
<dbReference type="EMBL" id="JBFRCH010000019">
    <property type="protein sequence ID" value="MEX3935235.1"/>
    <property type="molecule type" value="Genomic_DNA"/>
</dbReference>
<comment type="caution">
    <text evidence="1">The sequence shown here is derived from an EMBL/GenBank/DDBJ whole genome shotgun (WGS) entry which is preliminary data.</text>
</comment>